<dbReference type="EMBL" id="MTYJ01000232">
    <property type="protein sequence ID" value="OWA51598.1"/>
    <property type="molecule type" value="Genomic_DNA"/>
</dbReference>
<protein>
    <submittedName>
        <fullName evidence="3">Uncharacterized protein</fullName>
    </submittedName>
</protein>
<comment type="caution">
    <text evidence="3">The sequence shown here is derived from an EMBL/GenBank/DDBJ whole genome shotgun (WGS) entry which is preliminary data.</text>
</comment>
<evidence type="ECO:0000256" key="2">
    <source>
        <dbReference type="SAM" id="SignalP"/>
    </source>
</evidence>
<feature type="signal peptide" evidence="2">
    <location>
        <begin position="1"/>
        <end position="21"/>
    </location>
</feature>
<feature type="compositionally biased region" description="Basic and acidic residues" evidence="1">
    <location>
        <begin position="118"/>
        <end position="140"/>
    </location>
</feature>
<feature type="chain" id="PRO_5040771428" evidence="2">
    <location>
        <begin position="22"/>
        <end position="284"/>
    </location>
</feature>
<evidence type="ECO:0000313" key="3">
    <source>
        <dbReference type="EMBL" id="OWA51598.1"/>
    </source>
</evidence>
<accession>A0A9X6NEM2</accession>
<feature type="region of interest" description="Disordered" evidence="1">
    <location>
        <begin position="118"/>
        <end position="249"/>
    </location>
</feature>
<sequence>MSKFKLLLSSATLLVISTVHAAEVQQRMAVIAGPAAVAAPAPAPAEKIISGYSGRRGLMQNRMQAYQEYQNQQDNITDPYYIPPAYERPAGIDYKAVPQSAPFRQQGGVDPYARYEEERYPAAESDPQDKYTGGREERRQPPAAPYRRKERPGGRPSIRYPGGERGEEEYNQPQSEKYRKPSGGRVYGDQGGAGGAPGGGRVYGDQGGATGGGRVYGDQGGAGGAPGGGGERPYRQGGNGGRYSGDAGYREPLVNTLYDDNNEPLYETHEEIPVVLEKLIRTRY</sequence>
<dbReference type="AlphaFoldDB" id="A0A9X6NEM2"/>
<gene>
    <name evidence="3" type="ORF">BV898_16073</name>
</gene>
<keyword evidence="2" id="KW-0732">Signal</keyword>
<dbReference type="Proteomes" id="UP000192578">
    <property type="component" value="Unassembled WGS sequence"/>
</dbReference>
<proteinExistence type="predicted"/>
<feature type="compositionally biased region" description="Gly residues" evidence="1">
    <location>
        <begin position="185"/>
        <end position="243"/>
    </location>
</feature>
<name>A0A9X6NEM2_HYPEX</name>
<evidence type="ECO:0000313" key="4">
    <source>
        <dbReference type="Proteomes" id="UP000192578"/>
    </source>
</evidence>
<evidence type="ECO:0000256" key="1">
    <source>
        <dbReference type="SAM" id="MobiDB-lite"/>
    </source>
</evidence>
<organism evidence="3 4">
    <name type="scientific">Hypsibius exemplaris</name>
    <name type="common">Freshwater tardigrade</name>
    <dbReference type="NCBI Taxonomy" id="2072580"/>
    <lineage>
        <taxon>Eukaryota</taxon>
        <taxon>Metazoa</taxon>
        <taxon>Ecdysozoa</taxon>
        <taxon>Tardigrada</taxon>
        <taxon>Eutardigrada</taxon>
        <taxon>Parachela</taxon>
        <taxon>Hypsibioidea</taxon>
        <taxon>Hypsibiidae</taxon>
        <taxon>Hypsibius</taxon>
    </lineage>
</organism>
<keyword evidence="4" id="KW-1185">Reference proteome</keyword>
<reference evidence="4" key="1">
    <citation type="submission" date="2017-01" db="EMBL/GenBank/DDBJ databases">
        <title>Comparative genomics of anhydrobiosis in the tardigrade Hypsibius dujardini.</title>
        <authorList>
            <person name="Yoshida Y."/>
            <person name="Koutsovoulos G."/>
            <person name="Laetsch D."/>
            <person name="Stevens L."/>
            <person name="Kumar S."/>
            <person name="Horikawa D."/>
            <person name="Ishino K."/>
            <person name="Komine S."/>
            <person name="Tomita M."/>
            <person name="Blaxter M."/>
            <person name="Arakawa K."/>
        </authorList>
    </citation>
    <scope>NUCLEOTIDE SEQUENCE [LARGE SCALE GENOMIC DNA]</scope>
    <source>
        <strain evidence="4">Z151</strain>
    </source>
</reference>